<gene>
    <name evidence="2" type="ORF">BU23DRAFT_563003</name>
</gene>
<dbReference type="EMBL" id="ML976657">
    <property type="protein sequence ID" value="KAF1979596.1"/>
    <property type="molecule type" value="Genomic_DNA"/>
</dbReference>
<dbReference type="Proteomes" id="UP000800036">
    <property type="component" value="Unassembled WGS sequence"/>
</dbReference>
<dbReference type="OrthoDB" id="4790878at2759"/>
<protein>
    <submittedName>
        <fullName evidence="2">Uncharacterized protein</fullName>
    </submittedName>
</protein>
<organism evidence="2 3">
    <name type="scientific">Bimuria novae-zelandiae CBS 107.79</name>
    <dbReference type="NCBI Taxonomy" id="1447943"/>
    <lineage>
        <taxon>Eukaryota</taxon>
        <taxon>Fungi</taxon>
        <taxon>Dikarya</taxon>
        <taxon>Ascomycota</taxon>
        <taxon>Pezizomycotina</taxon>
        <taxon>Dothideomycetes</taxon>
        <taxon>Pleosporomycetidae</taxon>
        <taxon>Pleosporales</taxon>
        <taxon>Massarineae</taxon>
        <taxon>Didymosphaeriaceae</taxon>
        <taxon>Bimuria</taxon>
    </lineage>
</organism>
<sequence>MSKGSHDPTANLDRCRETATSEVTRPPVVNSMNLTPLLQLPGELRNQIYECVLSAGDNLLKHHVVNGSNPSSTGPDLFQAHYLENNGLEFNQLKYVSKQLWWETHSLELKYNSILFEGLTAVDELGRFLTICSPLQKE</sequence>
<name>A0A6A5VXH7_9PLEO</name>
<proteinExistence type="predicted"/>
<reference evidence="2" key="1">
    <citation type="journal article" date="2020" name="Stud. Mycol.">
        <title>101 Dothideomycetes genomes: a test case for predicting lifestyles and emergence of pathogens.</title>
        <authorList>
            <person name="Haridas S."/>
            <person name="Albert R."/>
            <person name="Binder M."/>
            <person name="Bloem J."/>
            <person name="Labutti K."/>
            <person name="Salamov A."/>
            <person name="Andreopoulos B."/>
            <person name="Baker S."/>
            <person name="Barry K."/>
            <person name="Bills G."/>
            <person name="Bluhm B."/>
            <person name="Cannon C."/>
            <person name="Castanera R."/>
            <person name="Culley D."/>
            <person name="Daum C."/>
            <person name="Ezra D."/>
            <person name="Gonzalez J."/>
            <person name="Henrissat B."/>
            <person name="Kuo A."/>
            <person name="Liang C."/>
            <person name="Lipzen A."/>
            <person name="Lutzoni F."/>
            <person name="Magnuson J."/>
            <person name="Mondo S."/>
            <person name="Nolan M."/>
            <person name="Ohm R."/>
            <person name="Pangilinan J."/>
            <person name="Park H.-J."/>
            <person name="Ramirez L."/>
            <person name="Alfaro M."/>
            <person name="Sun H."/>
            <person name="Tritt A."/>
            <person name="Yoshinaga Y."/>
            <person name="Zwiers L.-H."/>
            <person name="Turgeon B."/>
            <person name="Goodwin S."/>
            <person name="Spatafora J."/>
            <person name="Crous P."/>
            <person name="Grigoriev I."/>
        </authorList>
    </citation>
    <scope>NUCLEOTIDE SEQUENCE</scope>
    <source>
        <strain evidence="2">CBS 107.79</strain>
    </source>
</reference>
<feature type="region of interest" description="Disordered" evidence="1">
    <location>
        <begin position="1"/>
        <end position="23"/>
    </location>
</feature>
<evidence type="ECO:0000313" key="2">
    <source>
        <dbReference type="EMBL" id="KAF1979596.1"/>
    </source>
</evidence>
<keyword evidence="3" id="KW-1185">Reference proteome</keyword>
<evidence type="ECO:0000256" key="1">
    <source>
        <dbReference type="SAM" id="MobiDB-lite"/>
    </source>
</evidence>
<accession>A0A6A5VXH7</accession>
<evidence type="ECO:0000313" key="3">
    <source>
        <dbReference type="Proteomes" id="UP000800036"/>
    </source>
</evidence>
<dbReference type="AlphaFoldDB" id="A0A6A5VXH7"/>